<protein>
    <submittedName>
        <fullName evidence="1">Uncharacterized protein</fullName>
    </submittedName>
</protein>
<comment type="caution">
    <text evidence="1">The sequence shown here is derived from an EMBL/GenBank/DDBJ whole genome shotgun (WGS) entry which is preliminary data.</text>
</comment>
<evidence type="ECO:0000313" key="1">
    <source>
        <dbReference type="EMBL" id="KAK7351399.1"/>
    </source>
</evidence>
<evidence type="ECO:0000313" key="2">
    <source>
        <dbReference type="Proteomes" id="UP001367508"/>
    </source>
</evidence>
<name>A0AAN9MEM0_CANGL</name>
<sequence>MNVICYNIVESTLLFTTQVKNRYVMVNNGTTSPYVVNNGTTSILETNAIHSKMVSKHSNLQVKDKEPADLIERKSSSTTAVQATAYS</sequence>
<dbReference type="EMBL" id="JAYMYQ010000002">
    <property type="protein sequence ID" value="KAK7351399.1"/>
    <property type="molecule type" value="Genomic_DNA"/>
</dbReference>
<dbReference type="AlphaFoldDB" id="A0AAN9MEM0"/>
<gene>
    <name evidence="1" type="ORF">VNO77_10828</name>
</gene>
<reference evidence="1 2" key="1">
    <citation type="submission" date="2024-01" db="EMBL/GenBank/DDBJ databases">
        <title>The genomes of 5 underutilized Papilionoideae crops provide insights into root nodulation and disease resistanc.</title>
        <authorList>
            <person name="Jiang F."/>
        </authorList>
    </citation>
    <scope>NUCLEOTIDE SEQUENCE [LARGE SCALE GENOMIC DNA]</scope>
    <source>
        <strain evidence="1">LVBAO_FW01</strain>
        <tissue evidence="1">Leaves</tissue>
    </source>
</reference>
<accession>A0AAN9MEM0</accession>
<dbReference type="Proteomes" id="UP001367508">
    <property type="component" value="Unassembled WGS sequence"/>
</dbReference>
<keyword evidence="2" id="KW-1185">Reference proteome</keyword>
<proteinExistence type="predicted"/>
<organism evidence="1 2">
    <name type="scientific">Canavalia gladiata</name>
    <name type="common">Sword bean</name>
    <name type="synonym">Dolichos gladiatus</name>
    <dbReference type="NCBI Taxonomy" id="3824"/>
    <lineage>
        <taxon>Eukaryota</taxon>
        <taxon>Viridiplantae</taxon>
        <taxon>Streptophyta</taxon>
        <taxon>Embryophyta</taxon>
        <taxon>Tracheophyta</taxon>
        <taxon>Spermatophyta</taxon>
        <taxon>Magnoliopsida</taxon>
        <taxon>eudicotyledons</taxon>
        <taxon>Gunneridae</taxon>
        <taxon>Pentapetalae</taxon>
        <taxon>rosids</taxon>
        <taxon>fabids</taxon>
        <taxon>Fabales</taxon>
        <taxon>Fabaceae</taxon>
        <taxon>Papilionoideae</taxon>
        <taxon>50 kb inversion clade</taxon>
        <taxon>NPAAA clade</taxon>
        <taxon>indigoferoid/millettioid clade</taxon>
        <taxon>Phaseoleae</taxon>
        <taxon>Canavalia</taxon>
    </lineage>
</organism>